<protein>
    <submittedName>
        <fullName evidence="5">GroES-like protein</fullName>
    </submittedName>
</protein>
<dbReference type="AlphaFoldDB" id="A0A6G1GSF6"/>
<dbReference type="SUPFAM" id="SSF50129">
    <property type="entry name" value="GroES-like"/>
    <property type="match status" value="1"/>
</dbReference>
<dbReference type="SMART" id="SM00829">
    <property type="entry name" value="PKS_ER"/>
    <property type="match status" value="1"/>
</dbReference>
<evidence type="ECO:0000256" key="1">
    <source>
        <dbReference type="ARBA" id="ARBA00008072"/>
    </source>
</evidence>
<dbReference type="InterPro" id="IPR013149">
    <property type="entry name" value="ADH-like_C"/>
</dbReference>
<gene>
    <name evidence="5" type="ORF">K402DRAFT_456432</name>
</gene>
<evidence type="ECO:0000256" key="3">
    <source>
        <dbReference type="ARBA" id="ARBA00023002"/>
    </source>
</evidence>
<feature type="domain" description="Enoyl reductase (ER)" evidence="4">
    <location>
        <begin position="14"/>
        <end position="349"/>
    </location>
</feature>
<evidence type="ECO:0000259" key="4">
    <source>
        <dbReference type="SMART" id="SM00829"/>
    </source>
</evidence>
<dbReference type="Gene3D" id="3.90.180.10">
    <property type="entry name" value="Medium-chain alcohol dehydrogenases, catalytic domain"/>
    <property type="match status" value="1"/>
</dbReference>
<dbReference type="OrthoDB" id="10257049at2759"/>
<proteinExistence type="inferred from homology"/>
<dbReference type="Pfam" id="PF00107">
    <property type="entry name" value="ADH_zinc_N"/>
    <property type="match status" value="1"/>
</dbReference>
<evidence type="ECO:0000313" key="5">
    <source>
        <dbReference type="EMBL" id="KAF1983707.1"/>
    </source>
</evidence>
<accession>A0A6G1GSF6</accession>
<dbReference type="Gene3D" id="3.40.50.720">
    <property type="entry name" value="NAD(P)-binding Rossmann-like Domain"/>
    <property type="match status" value="1"/>
</dbReference>
<comment type="similarity">
    <text evidence="1">Belongs to the zinc-containing alcohol dehydrogenase family.</text>
</comment>
<reference evidence="5" key="1">
    <citation type="journal article" date="2020" name="Stud. Mycol.">
        <title>101 Dothideomycetes genomes: a test case for predicting lifestyles and emergence of pathogens.</title>
        <authorList>
            <person name="Haridas S."/>
            <person name="Albert R."/>
            <person name="Binder M."/>
            <person name="Bloem J."/>
            <person name="Labutti K."/>
            <person name="Salamov A."/>
            <person name="Andreopoulos B."/>
            <person name="Baker S."/>
            <person name="Barry K."/>
            <person name="Bills G."/>
            <person name="Bluhm B."/>
            <person name="Cannon C."/>
            <person name="Castanera R."/>
            <person name="Culley D."/>
            <person name="Daum C."/>
            <person name="Ezra D."/>
            <person name="Gonzalez J."/>
            <person name="Henrissat B."/>
            <person name="Kuo A."/>
            <person name="Liang C."/>
            <person name="Lipzen A."/>
            <person name="Lutzoni F."/>
            <person name="Magnuson J."/>
            <person name="Mondo S."/>
            <person name="Nolan M."/>
            <person name="Ohm R."/>
            <person name="Pangilinan J."/>
            <person name="Park H.-J."/>
            <person name="Ramirez L."/>
            <person name="Alfaro M."/>
            <person name="Sun H."/>
            <person name="Tritt A."/>
            <person name="Yoshinaga Y."/>
            <person name="Zwiers L.-H."/>
            <person name="Turgeon B."/>
            <person name="Goodwin S."/>
            <person name="Spatafora J."/>
            <person name="Crous P."/>
            <person name="Grigoriev I."/>
        </authorList>
    </citation>
    <scope>NUCLEOTIDE SEQUENCE</scope>
    <source>
        <strain evidence="5">CBS 113979</strain>
    </source>
</reference>
<dbReference type="Pfam" id="PF08240">
    <property type="entry name" value="ADH_N"/>
    <property type="match status" value="1"/>
</dbReference>
<dbReference type="GO" id="GO:0016651">
    <property type="term" value="F:oxidoreductase activity, acting on NAD(P)H"/>
    <property type="evidence" value="ECO:0007669"/>
    <property type="project" value="InterPro"/>
</dbReference>
<keyword evidence="6" id="KW-1185">Reference proteome</keyword>
<name>A0A6G1GSF6_9PEZI</name>
<keyword evidence="3" id="KW-0560">Oxidoreductase</keyword>
<dbReference type="InterPro" id="IPR013154">
    <property type="entry name" value="ADH-like_N"/>
</dbReference>
<comment type="subunit">
    <text evidence="2">Monomer.</text>
</comment>
<dbReference type="Proteomes" id="UP000800041">
    <property type="component" value="Unassembled WGS sequence"/>
</dbReference>
<dbReference type="InterPro" id="IPR011032">
    <property type="entry name" value="GroES-like_sf"/>
</dbReference>
<dbReference type="InterPro" id="IPR047122">
    <property type="entry name" value="Trans-enoyl_RdTase-like"/>
</dbReference>
<dbReference type="InterPro" id="IPR020843">
    <property type="entry name" value="ER"/>
</dbReference>
<dbReference type="PANTHER" id="PTHR45348:SF2">
    <property type="entry name" value="ZINC-TYPE ALCOHOL DEHYDROGENASE-LIKE PROTEIN C2E1P3.01"/>
    <property type="match status" value="1"/>
</dbReference>
<organism evidence="5 6">
    <name type="scientific">Aulographum hederae CBS 113979</name>
    <dbReference type="NCBI Taxonomy" id="1176131"/>
    <lineage>
        <taxon>Eukaryota</taxon>
        <taxon>Fungi</taxon>
        <taxon>Dikarya</taxon>
        <taxon>Ascomycota</taxon>
        <taxon>Pezizomycotina</taxon>
        <taxon>Dothideomycetes</taxon>
        <taxon>Pleosporomycetidae</taxon>
        <taxon>Aulographales</taxon>
        <taxon>Aulographaceae</taxon>
    </lineage>
</organism>
<dbReference type="PANTHER" id="PTHR45348">
    <property type="entry name" value="HYPOTHETICAL OXIDOREDUCTASE (EUROFUNG)"/>
    <property type="match status" value="1"/>
</dbReference>
<evidence type="ECO:0000256" key="2">
    <source>
        <dbReference type="ARBA" id="ARBA00011245"/>
    </source>
</evidence>
<dbReference type="InterPro" id="IPR036291">
    <property type="entry name" value="NAD(P)-bd_dom_sf"/>
</dbReference>
<evidence type="ECO:0000313" key="6">
    <source>
        <dbReference type="Proteomes" id="UP000800041"/>
    </source>
</evidence>
<sequence>MHLGPRRAIFLREGGELSVEDITEDYTPVGEQALVKVKYSAINPADQKHAFIGLCTGSVSGLEWVGTVVEVGDSCSFKIGEEIFGLGIYGRKRPLYLGCHQDYVIADGPQFAWPLPKGLSDQDAVSIPCAVGTAVDALFNILGFGFPPAGFDGRDATGVPILIWGGASAVGTATIQVAKAAGFAPIFTTASPKNHESLLKIGALSAFDYNSPTVVEDIRNAVAQSGKKLSVVADTVSDNGTPDMAKRCLSDDVRDEDLLLSSVLPVNDPAWKICLGARPYGESFWFIHDVTQDTEFPVRVKNYMDWFMRNHGNFWKPILRTTVVQGAEKGIEEIRRVAAGGVSREKVLIAHPF</sequence>
<dbReference type="SUPFAM" id="SSF51735">
    <property type="entry name" value="NAD(P)-binding Rossmann-fold domains"/>
    <property type="match status" value="1"/>
</dbReference>
<dbReference type="CDD" id="cd08249">
    <property type="entry name" value="enoyl_reductase_like"/>
    <property type="match status" value="1"/>
</dbReference>
<dbReference type="EMBL" id="ML977173">
    <property type="protein sequence ID" value="KAF1983707.1"/>
    <property type="molecule type" value="Genomic_DNA"/>
</dbReference>